<dbReference type="OrthoDB" id="9814072at2"/>
<keyword evidence="3" id="KW-1185">Reference proteome</keyword>
<dbReference type="RefSeq" id="WP_137192355.1">
    <property type="nucleotide sequence ID" value="NZ_CP039964.1"/>
</dbReference>
<evidence type="ECO:0008006" key="4">
    <source>
        <dbReference type="Google" id="ProtNLM"/>
    </source>
</evidence>
<proteinExistence type="predicted"/>
<dbReference type="AlphaFoldDB" id="A0A4V1E0H8"/>
<protein>
    <recommendedName>
        <fullName evidence="4">Transposase</fullName>
    </recommendedName>
</protein>
<sequence>MDLSFSSVNAHYAFGKFDRVSIEGISYQVHMRTEVGYILTQDDASGCAKQFPHVELGRLGALGRIRSERDYYDPSAARKRQMKPHVSLSALMGKEKHRVSRKEAYCEAVSELHRENKLKLTDASLCDNMDRIMGRAIQFAGNLNPGGDKSVPSSENFSAPPSPRSLRRWLKERNDFGLLGLVDNMTKRGNRNMRMSPEALGLLMAGVRGYLSKDRPTIKMVYEKIYLAFEERNEDRAKRGLDALNIPSCEAVRRAIRALEPFAVECARNGEAAARKKFRPALHGIDVSRALERIEIDEWPVDVMTLMESSGIYALLTDDEKRWLGPRAFLSISWGRHVRCWGP</sequence>
<evidence type="ECO:0000256" key="1">
    <source>
        <dbReference type="SAM" id="MobiDB-lite"/>
    </source>
</evidence>
<reference evidence="2 3" key="1">
    <citation type="submission" date="2019-05" db="EMBL/GenBank/DDBJ databases">
        <title>Pseudorhodobacter turbinis sp. nov., isolated from the gut of the Korean turban shell.</title>
        <authorList>
            <person name="Jeong Y.-S."/>
            <person name="Kang W.-R."/>
            <person name="Bae J.-W."/>
        </authorList>
    </citation>
    <scope>NUCLEOTIDE SEQUENCE [LARGE SCALE GENOMIC DNA]</scope>
    <source>
        <strain evidence="2 3">S12M18</strain>
    </source>
</reference>
<evidence type="ECO:0000313" key="3">
    <source>
        <dbReference type="Proteomes" id="UP000298631"/>
    </source>
</evidence>
<feature type="region of interest" description="Disordered" evidence="1">
    <location>
        <begin position="143"/>
        <end position="164"/>
    </location>
</feature>
<organism evidence="2 3">
    <name type="scientific">Pseudorhodobacter turbinis</name>
    <dbReference type="NCBI Taxonomy" id="2500533"/>
    <lineage>
        <taxon>Bacteria</taxon>
        <taxon>Pseudomonadati</taxon>
        <taxon>Pseudomonadota</taxon>
        <taxon>Alphaproteobacteria</taxon>
        <taxon>Rhodobacterales</taxon>
        <taxon>Paracoccaceae</taxon>
        <taxon>Pseudorhodobacter</taxon>
    </lineage>
</organism>
<dbReference type="Proteomes" id="UP000298631">
    <property type="component" value="Chromosome"/>
</dbReference>
<dbReference type="EMBL" id="CP039964">
    <property type="protein sequence ID" value="QCO54684.1"/>
    <property type="molecule type" value="Genomic_DNA"/>
</dbReference>
<gene>
    <name evidence="2" type="ORF">EOK75_02035</name>
</gene>
<name>A0A4V1E0H8_9RHOB</name>
<dbReference type="KEGG" id="pseb:EOK75_02035"/>
<accession>A0A4V1E0H8</accession>
<evidence type="ECO:0000313" key="2">
    <source>
        <dbReference type="EMBL" id="QCO54684.1"/>
    </source>
</evidence>